<dbReference type="InterPro" id="IPR029058">
    <property type="entry name" value="AB_hydrolase_fold"/>
</dbReference>
<comment type="similarity">
    <text evidence="1 3">Belongs to the type-B carboxylesterase/lipase family.</text>
</comment>
<reference evidence="5 6" key="1">
    <citation type="submission" date="2024-01" db="EMBL/GenBank/DDBJ databases">
        <authorList>
            <person name="Allen C."/>
            <person name="Tagirdzhanova G."/>
        </authorList>
    </citation>
    <scope>NUCLEOTIDE SEQUENCE [LARGE SCALE GENOMIC DNA]</scope>
</reference>
<protein>
    <recommendedName>
        <fullName evidence="3">Carboxylic ester hydrolase</fullName>
        <ecNumber evidence="3">3.1.1.-</ecNumber>
    </recommendedName>
</protein>
<dbReference type="EC" id="3.1.1.-" evidence="3"/>
<dbReference type="SUPFAM" id="SSF53474">
    <property type="entry name" value="alpha/beta-Hydrolases"/>
    <property type="match status" value="1"/>
</dbReference>
<evidence type="ECO:0000256" key="2">
    <source>
        <dbReference type="ARBA" id="ARBA00022801"/>
    </source>
</evidence>
<organism evidence="5 6">
    <name type="scientific">Sporothrix curviconia</name>
    <dbReference type="NCBI Taxonomy" id="1260050"/>
    <lineage>
        <taxon>Eukaryota</taxon>
        <taxon>Fungi</taxon>
        <taxon>Dikarya</taxon>
        <taxon>Ascomycota</taxon>
        <taxon>Pezizomycotina</taxon>
        <taxon>Sordariomycetes</taxon>
        <taxon>Sordariomycetidae</taxon>
        <taxon>Ophiostomatales</taxon>
        <taxon>Ophiostomataceae</taxon>
        <taxon>Sporothrix</taxon>
    </lineage>
</organism>
<comment type="caution">
    <text evidence="5">The sequence shown here is derived from an EMBL/GenBank/DDBJ whole genome shotgun (WGS) entry which is preliminary data.</text>
</comment>
<dbReference type="Proteomes" id="UP001642405">
    <property type="component" value="Unassembled WGS sequence"/>
</dbReference>
<accession>A0ABP0BB21</accession>
<evidence type="ECO:0000256" key="3">
    <source>
        <dbReference type="RuleBase" id="RU361235"/>
    </source>
</evidence>
<sequence length="458" mass="49615">MKPTSVSALLPGLVGFFAATGLAAVLPQDARLLAQALEGPLRLKPPVRNNSTVGSINGQGIGPSCPQMYLSSGNGNKLLQLAGQFSNLPIFQTVEGASEDCLTINVQRPAGTSATSKLPVLYWIFGGGFELGTNAMYDVVSLLAQGVKIGEPFVFVAVNYRTGGFGFLGGKEIKADGASNRRRVGLEWVADNIAAFGGDPARVTIWGESAGSVSVFDQMALYDGDNTYKGQPLFRAGIMDSGSVQGKYADVPFIIGDQEDEGTFFAVLLDGLSTTDKIVAYLSKYYFSSASSAQLTAFVDTYSSFIWDGSPFNTGIFNELWPGFKRVAAILGDMTFTLARRALLQIGADVKPATPSWSYLASYNYGFPVLGTFHATDILQTFYGILPNYASAAIQTYYINFLYNADPNQGAPVSMQWPQWSKSKQIVQFYSLFGKAIDDDFRQDSYEYLYNNIDIVKI</sequence>
<evidence type="ECO:0000256" key="1">
    <source>
        <dbReference type="ARBA" id="ARBA00005964"/>
    </source>
</evidence>
<keyword evidence="2 3" id="KW-0378">Hydrolase</keyword>
<evidence type="ECO:0000313" key="6">
    <source>
        <dbReference type="Proteomes" id="UP001642405"/>
    </source>
</evidence>
<evidence type="ECO:0000313" key="5">
    <source>
        <dbReference type="EMBL" id="CAK7216804.1"/>
    </source>
</evidence>
<dbReference type="InterPro" id="IPR002018">
    <property type="entry name" value="CarbesteraseB"/>
</dbReference>
<name>A0ABP0BB21_9PEZI</name>
<proteinExistence type="inferred from homology"/>
<dbReference type="EMBL" id="CAWUHB010000012">
    <property type="protein sequence ID" value="CAK7216804.1"/>
    <property type="molecule type" value="Genomic_DNA"/>
</dbReference>
<dbReference type="Pfam" id="PF00135">
    <property type="entry name" value="COesterase"/>
    <property type="match status" value="1"/>
</dbReference>
<dbReference type="Gene3D" id="3.40.50.1820">
    <property type="entry name" value="alpha/beta hydrolase"/>
    <property type="match status" value="2"/>
</dbReference>
<feature type="domain" description="Carboxylesterase type B" evidence="4">
    <location>
        <begin position="37"/>
        <end position="247"/>
    </location>
</feature>
<gene>
    <name evidence="5" type="ORF">SCUCBS95973_002930</name>
</gene>
<dbReference type="InterPro" id="IPR050309">
    <property type="entry name" value="Type-B_Carboxylest/Lipase"/>
</dbReference>
<keyword evidence="6" id="KW-1185">Reference proteome</keyword>
<dbReference type="PROSITE" id="PS00122">
    <property type="entry name" value="CARBOXYLESTERASE_B_1"/>
    <property type="match status" value="1"/>
</dbReference>
<dbReference type="InterPro" id="IPR019826">
    <property type="entry name" value="Carboxylesterase_B_AS"/>
</dbReference>
<dbReference type="PANTHER" id="PTHR11559">
    <property type="entry name" value="CARBOXYLESTERASE"/>
    <property type="match status" value="1"/>
</dbReference>
<evidence type="ECO:0000259" key="4">
    <source>
        <dbReference type="Pfam" id="PF00135"/>
    </source>
</evidence>